<sequence>MPKVSQQHLDARRAQIVEAAAHCFARQGFHATTVQDVLRESGLSTGAVYRYFRSKGDLVSAVAEQSVAAAVPRLAEVLLADPVPAPADAIAGVVAAIDPFAAEDAALRMAVQVWAEALRDDDLGALARSGYRRVRGLFVNYAERAVVAGLLPAGTDTVAAGQVYFGLVPGFILQRLLLADVDPASYANGLRAVLAGS</sequence>
<dbReference type="Proteomes" id="UP000694300">
    <property type="component" value="Unassembled WGS sequence"/>
</dbReference>
<evidence type="ECO:0000313" key="5">
    <source>
        <dbReference type="Proteomes" id="UP000694300"/>
    </source>
</evidence>
<evidence type="ECO:0000259" key="3">
    <source>
        <dbReference type="PROSITE" id="PS50977"/>
    </source>
</evidence>
<keyword evidence="5" id="KW-1185">Reference proteome</keyword>
<evidence type="ECO:0000256" key="2">
    <source>
        <dbReference type="PROSITE-ProRule" id="PRU00335"/>
    </source>
</evidence>
<dbReference type="PROSITE" id="PS50977">
    <property type="entry name" value="HTH_TETR_2"/>
    <property type="match status" value="1"/>
</dbReference>
<dbReference type="InterPro" id="IPR023772">
    <property type="entry name" value="DNA-bd_HTH_TetR-type_CS"/>
</dbReference>
<dbReference type="Pfam" id="PF13977">
    <property type="entry name" value="TetR_C_6"/>
    <property type="match status" value="1"/>
</dbReference>
<feature type="domain" description="HTH tetR-type" evidence="3">
    <location>
        <begin position="10"/>
        <end position="70"/>
    </location>
</feature>
<dbReference type="PANTHER" id="PTHR30055">
    <property type="entry name" value="HTH-TYPE TRANSCRIPTIONAL REGULATOR RUTR"/>
    <property type="match status" value="1"/>
</dbReference>
<evidence type="ECO:0000313" key="4">
    <source>
        <dbReference type="EMBL" id="MBW0127404.1"/>
    </source>
</evidence>
<accession>A0ABS6U5A4</accession>
<name>A0ABS6U5A4_9PSEU</name>
<feature type="DNA-binding region" description="H-T-H motif" evidence="2">
    <location>
        <begin position="33"/>
        <end position="52"/>
    </location>
</feature>
<protein>
    <submittedName>
        <fullName evidence="4">TetR/AcrR family transcriptional regulator</fullName>
    </submittedName>
</protein>
<dbReference type="PANTHER" id="PTHR30055:SF229">
    <property type="entry name" value="HTH-TYPE TRANSCRIPTIONAL REPRESSOR RV1474C"/>
    <property type="match status" value="1"/>
</dbReference>
<dbReference type="RefSeq" id="WP_218595499.1">
    <property type="nucleotide sequence ID" value="NZ_JADQDE010000080.1"/>
</dbReference>
<dbReference type="PROSITE" id="PS01081">
    <property type="entry name" value="HTH_TETR_1"/>
    <property type="match status" value="1"/>
</dbReference>
<reference evidence="4 5" key="1">
    <citation type="submission" date="2020-11" db="EMBL/GenBank/DDBJ databases">
        <title>Pseudonocardia abyssalis sp. nov. and Pseudonocardia oceani sp. nov., description and phylogenomic analysis of two novel actinomycetes isolated from the deep Southern Ocean.</title>
        <authorList>
            <person name="Parra J."/>
        </authorList>
    </citation>
    <scope>NUCLEOTIDE SEQUENCE [LARGE SCALE GENOMIC DNA]</scope>
    <source>
        <strain evidence="5">KRD185</strain>
    </source>
</reference>
<organism evidence="4 5">
    <name type="scientific">Pseudonocardia oceani</name>
    <dbReference type="NCBI Taxonomy" id="2792013"/>
    <lineage>
        <taxon>Bacteria</taxon>
        <taxon>Bacillati</taxon>
        <taxon>Actinomycetota</taxon>
        <taxon>Actinomycetes</taxon>
        <taxon>Pseudonocardiales</taxon>
        <taxon>Pseudonocardiaceae</taxon>
        <taxon>Pseudonocardia</taxon>
    </lineage>
</organism>
<keyword evidence="1 2" id="KW-0238">DNA-binding</keyword>
<evidence type="ECO:0000256" key="1">
    <source>
        <dbReference type="ARBA" id="ARBA00023125"/>
    </source>
</evidence>
<proteinExistence type="predicted"/>
<dbReference type="InterPro" id="IPR039538">
    <property type="entry name" value="BetI_C"/>
</dbReference>
<dbReference type="EMBL" id="JADQDF010000001">
    <property type="protein sequence ID" value="MBW0127404.1"/>
    <property type="molecule type" value="Genomic_DNA"/>
</dbReference>
<gene>
    <name evidence="4" type="ORF">I4I82_06865</name>
</gene>
<comment type="caution">
    <text evidence="4">The sequence shown here is derived from an EMBL/GenBank/DDBJ whole genome shotgun (WGS) entry which is preliminary data.</text>
</comment>
<dbReference type="InterPro" id="IPR001647">
    <property type="entry name" value="HTH_TetR"/>
</dbReference>
<dbReference type="Pfam" id="PF00440">
    <property type="entry name" value="TetR_N"/>
    <property type="match status" value="1"/>
</dbReference>
<dbReference type="InterPro" id="IPR050109">
    <property type="entry name" value="HTH-type_TetR-like_transc_reg"/>
</dbReference>